<dbReference type="Pfam" id="PF08661">
    <property type="entry name" value="Rep_fac-A_3"/>
    <property type="match status" value="1"/>
</dbReference>
<proteinExistence type="inferred from homology"/>
<dbReference type="InterPro" id="IPR013970">
    <property type="entry name" value="Rfa2"/>
</dbReference>
<dbReference type="PANTHER" id="PTHR15114">
    <property type="entry name" value="REPLICATION PROTEIN A3"/>
    <property type="match status" value="1"/>
</dbReference>
<protein>
    <recommendedName>
        <fullName evidence="6">Replication factor A protein 3</fullName>
    </recommendedName>
</protein>
<comment type="similarity">
    <text evidence="2">Belongs to the replication factor A protein 3 family.</text>
</comment>
<dbReference type="EMBL" id="JAFIMR010000024">
    <property type="protein sequence ID" value="KAI1864216.1"/>
    <property type="molecule type" value="Genomic_DNA"/>
</dbReference>
<evidence type="ECO:0000256" key="3">
    <source>
        <dbReference type="ARBA" id="ARBA00023242"/>
    </source>
</evidence>
<dbReference type="GO" id="GO:0003697">
    <property type="term" value="F:single-stranded DNA binding"/>
    <property type="evidence" value="ECO:0007669"/>
    <property type="project" value="TreeGrafter"/>
</dbReference>
<dbReference type="GO" id="GO:0006298">
    <property type="term" value="P:mismatch repair"/>
    <property type="evidence" value="ECO:0007669"/>
    <property type="project" value="TreeGrafter"/>
</dbReference>
<evidence type="ECO:0008006" key="6">
    <source>
        <dbReference type="Google" id="ProtNLM"/>
    </source>
</evidence>
<dbReference type="Proteomes" id="UP000829685">
    <property type="component" value="Unassembled WGS sequence"/>
</dbReference>
<dbReference type="GO" id="GO:0035861">
    <property type="term" value="C:site of double-strand break"/>
    <property type="evidence" value="ECO:0007669"/>
    <property type="project" value="TreeGrafter"/>
</dbReference>
<dbReference type="GO" id="GO:0003684">
    <property type="term" value="F:damaged DNA binding"/>
    <property type="evidence" value="ECO:0007669"/>
    <property type="project" value="TreeGrafter"/>
</dbReference>
<name>A0A9P9WHK3_9PEZI</name>
<keyword evidence="3" id="KW-0539">Nucleus</keyword>
<reference evidence="4" key="1">
    <citation type="submission" date="2021-03" db="EMBL/GenBank/DDBJ databases">
        <title>Revisited historic fungal species revealed as producer of novel bioactive compounds through whole genome sequencing and comparative genomics.</title>
        <authorList>
            <person name="Vignolle G.A."/>
            <person name="Hochenegger N."/>
            <person name="Mach R.L."/>
            <person name="Mach-Aigner A.R."/>
            <person name="Javad Rahimi M."/>
            <person name="Salim K.A."/>
            <person name="Chan C.M."/>
            <person name="Lim L.B.L."/>
            <person name="Cai F."/>
            <person name="Druzhinina I.S."/>
            <person name="U'Ren J.M."/>
            <person name="Derntl C."/>
        </authorList>
    </citation>
    <scope>NUCLEOTIDE SEQUENCE</scope>
    <source>
        <strain evidence="4">TUCIM 5799</strain>
    </source>
</reference>
<accession>A0A9P9WHK3</accession>
<gene>
    <name evidence="4" type="ORF">JX265_008587</name>
</gene>
<keyword evidence="5" id="KW-1185">Reference proteome</keyword>
<dbReference type="Gene3D" id="2.40.50.140">
    <property type="entry name" value="Nucleic acid-binding proteins"/>
    <property type="match status" value="1"/>
</dbReference>
<dbReference type="OrthoDB" id="188186at2759"/>
<evidence type="ECO:0000256" key="2">
    <source>
        <dbReference type="ARBA" id="ARBA00009761"/>
    </source>
</evidence>
<dbReference type="InterPro" id="IPR012340">
    <property type="entry name" value="NA-bd_OB-fold"/>
</dbReference>
<sequence>MEPISTPRISGQIIGSFVGRNVMIVGKVLQLRGEEAVIEANGHVTANLNREAHLTPGNGVQIIGKVNNDLSIKVMSSVDLGNNVDFTVSQAVVDATHQYPDLFVYAN</sequence>
<comment type="subcellular location">
    <subcellularLocation>
        <location evidence="1">Nucleus</location>
    </subcellularLocation>
</comment>
<dbReference type="SUPFAM" id="SSF50249">
    <property type="entry name" value="Nucleic acid-binding proteins"/>
    <property type="match status" value="1"/>
</dbReference>
<evidence type="ECO:0000256" key="1">
    <source>
        <dbReference type="ARBA" id="ARBA00004123"/>
    </source>
</evidence>
<dbReference type="GO" id="GO:0006289">
    <property type="term" value="P:nucleotide-excision repair"/>
    <property type="evidence" value="ECO:0007669"/>
    <property type="project" value="TreeGrafter"/>
</dbReference>
<dbReference type="GO" id="GO:0006260">
    <property type="term" value="P:DNA replication"/>
    <property type="evidence" value="ECO:0007669"/>
    <property type="project" value="InterPro"/>
</dbReference>
<evidence type="ECO:0000313" key="4">
    <source>
        <dbReference type="EMBL" id="KAI1864216.1"/>
    </source>
</evidence>
<dbReference type="GO" id="GO:0006284">
    <property type="term" value="P:base-excision repair"/>
    <property type="evidence" value="ECO:0007669"/>
    <property type="project" value="TreeGrafter"/>
</dbReference>
<evidence type="ECO:0000313" key="5">
    <source>
        <dbReference type="Proteomes" id="UP000829685"/>
    </source>
</evidence>
<dbReference type="AlphaFoldDB" id="A0A9P9WHK3"/>
<dbReference type="GO" id="GO:0005662">
    <property type="term" value="C:DNA replication factor A complex"/>
    <property type="evidence" value="ECO:0007669"/>
    <property type="project" value="TreeGrafter"/>
</dbReference>
<dbReference type="GO" id="GO:0000724">
    <property type="term" value="P:double-strand break repair via homologous recombination"/>
    <property type="evidence" value="ECO:0007669"/>
    <property type="project" value="TreeGrafter"/>
</dbReference>
<organism evidence="4 5">
    <name type="scientific">Neoarthrinium moseri</name>
    <dbReference type="NCBI Taxonomy" id="1658444"/>
    <lineage>
        <taxon>Eukaryota</taxon>
        <taxon>Fungi</taxon>
        <taxon>Dikarya</taxon>
        <taxon>Ascomycota</taxon>
        <taxon>Pezizomycotina</taxon>
        <taxon>Sordariomycetes</taxon>
        <taxon>Xylariomycetidae</taxon>
        <taxon>Amphisphaeriales</taxon>
        <taxon>Apiosporaceae</taxon>
        <taxon>Neoarthrinium</taxon>
    </lineage>
</organism>
<dbReference type="CDD" id="cd04479">
    <property type="entry name" value="RPA3"/>
    <property type="match status" value="1"/>
</dbReference>
<dbReference type="PANTHER" id="PTHR15114:SF1">
    <property type="entry name" value="REPLICATION PROTEIN A 14 KDA SUBUNIT"/>
    <property type="match status" value="1"/>
</dbReference>
<comment type="caution">
    <text evidence="4">The sequence shown here is derived from an EMBL/GenBank/DDBJ whole genome shotgun (WGS) entry which is preliminary data.</text>
</comment>